<dbReference type="NCBIfam" id="NF001824">
    <property type="entry name" value="PRK00558.1-5"/>
    <property type="match status" value="1"/>
</dbReference>
<dbReference type="GO" id="GO:0009381">
    <property type="term" value="F:excinuclease ABC activity"/>
    <property type="evidence" value="ECO:0007669"/>
    <property type="project" value="UniProtKB-UniRule"/>
</dbReference>
<dbReference type="PROSITE" id="PS50164">
    <property type="entry name" value="GIY_YIG"/>
    <property type="match status" value="1"/>
</dbReference>
<dbReference type="Pfam" id="PF01541">
    <property type="entry name" value="GIY-YIG"/>
    <property type="match status" value="1"/>
</dbReference>
<dbReference type="HAMAP" id="MF_00203">
    <property type="entry name" value="UvrC"/>
    <property type="match status" value="1"/>
</dbReference>
<evidence type="ECO:0000259" key="10">
    <source>
        <dbReference type="PROSITE" id="PS50164"/>
    </source>
</evidence>
<dbReference type="OrthoDB" id="9804933at2"/>
<dbReference type="GO" id="GO:0003677">
    <property type="term" value="F:DNA binding"/>
    <property type="evidence" value="ECO:0007669"/>
    <property type="project" value="UniProtKB-UniRule"/>
</dbReference>
<dbReference type="InterPro" id="IPR003583">
    <property type="entry name" value="Hlx-hairpin-Hlx_DNA-bd_motif"/>
</dbReference>
<evidence type="ECO:0000313" key="12">
    <source>
        <dbReference type="EMBL" id="SHI51328.1"/>
    </source>
</evidence>
<feature type="domain" description="UvrC family homology region profile" evidence="11">
    <location>
        <begin position="255"/>
        <end position="488"/>
    </location>
</feature>
<evidence type="ECO:0000313" key="13">
    <source>
        <dbReference type="Proteomes" id="UP000324781"/>
    </source>
</evidence>
<feature type="coiled-coil region" evidence="8">
    <location>
        <begin position="200"/>
        <end position="227"/>
    </location>
</feature>
<dbReference type="InterPro" id="IPR001943">
    <property type="entry name" value="UVR_dom"/>
</dbReference>
<evidence type="ECO:0000256" key="3">
    <source>
        <dbReference type="ARBA" id="ARBA00022769"/>
    </source>
</evidence>
<dbReference type="InterPro" id="IPR038476">
    <property type="entry name" value="UvrC_RNase_H_dom_sf"/>
</dbReference>
<comment type="subcellular location">
    <subcellularLocation>
        <location evidence="7">Cytoplasm</location>
    </subcellularLocation>
</comment>
<evidence type="ECO:0000256" key="5">
    <source>
        <dbReference type="ARBA" id="ARBA00023204"/>
    </source>
</evidence>
<dbReference type="InterPro" id="IPR004791">
    <property type="entry name" value="UvrC"/>
</dbReference>
<dbReference type="PROSITE" id="PS50165">
    <property type="entry name" value="UVRC"/>
    <property type="match status" value="1"/>
</dbReference>
<dbReference type="PANTHER" id="PTHR30562:SF1">
    <property type="entry name" value="UVRABC SYSTEM PROTEIN C"/>
    <property type="match status" value="1"/>
</dbReference>
<dbReference type="FunFam" id="3.40.1440.10:FF:000001">
    <property type="entry name" value="UvrABC system protein C"/>
    <property type="match status" value="1"/>
</dbReference>
<comment type="function">
    <text evidence="7">The UvrABC repair system catalyzes the recognition and processing of DNA lesions. UvrC both incises the 5' and 3' sides of the lesion. The N-terminal half is responsible for the 3' incision and the C-terminal half is responsible for the 5' incision.</text>
</comment>
<dbReference type="InterPro" id="IPR001162">
    <property type="entry name" value="UvrC_RNase_H_dom"/>
</dbReference>
<keyword evidence="3 7" id="KW-0228">DNA excision</keyword>
<name>A0A1M6BS58_9FIRM</name>
<dbReference type="EMBL" id="FQZP01000003">
    <property type="protein sequence ID" value="SHI51328.1"/>
    <property type="molecule type" value="Genomic_DNA"/>
</dbReference>
<dbReference type="PANTHER" id="PTHR30562">
    <property type="entry name" value="UVRC/OXIDOREDUCTASE"/>
    <property type="match status" value="1"/>
</dbReference>
<feature type="domain" description="GIY-YIG" evidence="10">
    <location>
        <begin position="14"/>
        <end position="93"/>
    </location>
</feature>
<dbReference type="Pfam" id="PF08459">
    <property type="entry name" value="UvrC_RNaseH_dom"/>
    <property type="match status" value="1"/>
</dbReference>
<dbReference type="InterPro" id="IPR010994">
    <property type="entry name" value="RuvA_2-like"/>
</dbReference>
<protein>
    <recommendedName>
        <fullName evidence="7">UvrABC system protein C</fullName>
        <shortName evidence="7">Protein UvrC</shortName>
    </recommendedName>
    <alternativeName>
        <fullName evidence="7">Excinuclease ABC subunit C</fullName>
    </alternativeName>
</protein>
<dbReference type="Gene3D" id="3.40.1440.10">
    <property type="entry name" value="GIY-YIG endonuclease"/>
    <property type="match status" value="1"/>
</dbReference>
<dbReference type="InterPro" id="IPR036876">
    <property type="entry name" value="UVR_dom_sf"/>
</dbReference>
<gene>
    <name evidence="7" type="primary">uvrC</name>
    <name evidence="12" type="ORF">SAMN05444373_100398</name>
</gene>
<evidence type="ECO:0000256" key="8">
    <source>
        <dbReference type="SAM" id="Coils"/>
    </source>
</evidence>
<keyword evidence="5 7" id="KW-0234">DNA repair</keyword>
<evidence type="ECO:0000259" key="11">
    <source>
        <dbReference type="PROSITE" id="PS50165"/>
    </source>
</evidence>
<dbReference type="SUPFAM" id="SSF47781">
    <property type="entry name" value="RuvA domain 2-like"/>
    <property type="match status" value="1"/>
</dbReference>
<dbReference type="InterPro" id="IPR035901">
    <property type="entry name" value="GIY-YIG_endonuc_sf"/>
</dbReference>
<dbReference type="SUPFAM" id="SSF82771">
    <property type="entry name" value="GIY-YIG endonuclease"/>
    <property type="match status" value="1"/>
</dbReference>
<dbReference type="SMART" id="SM00278">
    <property type="entry name" value="HhH1"/>
    <property type="match status" value="2"/>
</dbReference>
<dbReference type="SMART" id="SM00465">
    <property type="entry name" value="GIYc"/>
    <property type="match status" value="1"/>
</dbReference>
<evidence type="ECO:0000256" key="2">
    <source>
        <dbReference type="ARBA" id="ARBA00022763"/>
    </source>
</evidence>
<keyword evidence="8" id="KW-0175">Coiled coil</keyword>
<dbReference type="AlphaFoldDB" id="A0A1M6BS58"/>
<dbReference type="Gene3D" id="3.30.420.340">
    <property type="entry name" value="UvrC, RNAse H endonuclease domain"/>
    <property type="match status" value="1"/>
</dbReference>
<dbReference type="CDD" id="cd10434">
    <property type="entry name" value="GIY-YIG_UvrC_Cho"/>
    <property type="match status" value="1"/>
</dbReference>
<keyword evidence="2 7" id="KW-0227">DNA damage</keyword>
<keyword evidence="6 7" id="KW-0742">SOS response</keyword>
<proteinExistence type="inferred from homology"/>
<accession>A0A1M6BS58</accession>
<dbReference type="InterPro" id="IPR000305">
    <property type="entry name" value="GIY-YIG_endonuc"/>
</dbReference>
<dbReference type="Gene3D" id="1.10.150.20">
    <property type="entry name" value="5' to 3' exonuclease, C-terminal subdomain"/>
    <property type="match status" value="1"/>
</dbReference>
<evidence type="ECO:0000256" key="6">
    <source>
        <dbReference type="ARBA" id="ARBA00023236"/>
    </source>
</evidence>
<keyword evidence="4 7" id="KW-0267">Excision nuclease</keyword>
<dbReference type="GO" id="GO:0009380">
    <property type="term" value="C:excinuclease repair complex"/>
    <property type="evidence" value="ECO:0007669"/>
    <property type="project" value="InterPro"/>
</dbReference>
<evidence type="ECO:0000259" key="9">
    <source>
        <dbReference type="PROSITE" id="PS50151"/>
    </source>
</evidence>
<dbReference type="GO" id="GO:0009432">
    <property type="term" value="P:SOS response"/>
    <property type="evidence" value="ECO:0007669"/>
    <property type="project" value="UniProtKB-UniRule"/>
</dbReference>
<dbReference type="InterPro" id="IPR050066">
    <property type="entry name" value="UvrABC_protein_C"/>
</dbReference>
<dbReference type="Proteomes" id="UP000324781">
    <property type="component" value="Unassembled WGS sequence"/>
</dbReference>
<keyword evidence="1 7" id="KW-0963">Cytoplasm</keyword>
<feature type="domain" description="UVR" evidence="9">
    <location>
        <begin position="204"/>
        <end position="239"/>
    </location>
</feature>
<evidence type="ECO:0000256" key="7">
    <source>
        <dbReference type="HAMAP-Rule" id="MF_00203"/>
    </source>
</evidence>
<comment type="subunit">
    <text evidence="7">Interacts with UvrB in an incision complex.</text>
</comment>
<organism evidence="12 13">
    <name type="scientific">Thermoclostridium caenicola</name>
    <dbReference type="NCBI Taxonomy" id="659425"/>
    <lineage>
        <taxon>Bacteria</taxon>
        <taxon>Bacillati</taxon>
        <taxon>Bacillota</taxon>
        <taxon>Clostridia</taxon>
        <taxon>Eubacteriales</taxon>
        <taxon>Oscillospiraceae</taxon>
        <taxon>Thermoclostridium</taxon>
    </lineage>
</organism>
<dbReference type="Pfam" id="PF22920">
    <property type="entry name" value="UvrC_RNaseH"/>
    <property type="match status" value="1"/>
</dbReference>
<comment type="similarity">
    <text evidence="7">Belongs to the UvrC family.</text>
</comment>
<dbReference type="InterPro" id="IPR047296">
    <property type="entry name" value="GIY-YIG_UvrC_Cho"/>
</dbReference>
<dbReference type="GO" id="GO:0006289">
    <property type="term" value="P:nucleotide-excision repair"/>
    <property type="evidence" value="ECO:0007669"/>
    <property type="project" value="UniProtKB-UniRule"/>
</dbReference>
<dbReference type="PROSITE" id="PS50151">
    <property type="entry name" value="UVR"/>
    <property type="match status" value="1"/>
</dbReference>
<dbReference type="Gene3D" id="4.10.860.10">
    <property type="entry name" value="UVR domain"/>
    <property type="match status" value="1"/>
</dbReference>
<dbReference type="SUPFAM" id="SSF46600">
    <property type="entry name" value="C-terminal UvrC-binding domain of UvrB"/>
    <property type="match status" value="1"/>
</dbReference>
<evidence type="ECO:0000256" key="1">
    <source>
        <dbReference type="ARBA" id="ARBA00022490"/>
    </source>
</evidence>
<evidence type="ECO:0000256" key="4">
    <source>
        <dbReference type="ARBA" id="ARBA00022881"/>
    </source>
</evidence>
<reference evidence="12 13" key="1">
    <citation type="submission" date="2016-11" db="EMBL/GenBank/DDBJ databases">
        <authorList>
            <person name="Varghese N."/>
            <person name="Submissions S."/>
        </authorList>
    </citation>
    <scope>NUCLEOTIDE SEQUENCE [LARGE SCALE GENOMIC DNA]</scope>
    <source>
        <strain evidence="12 13">DSM 19027</strain>
    </source>
</reference>
<dbReference type="Pfam" id="PF14520">
    <property type="entry name" value="HHH_5"/>
    <property type="match status" value="1"/>
</dbReference>
<dbReference type="RefSeq" id="WP_149677640.1">
    <property type="nucleotide sequence ID" value="NZ_FQZP01000003.1"/>
</dbReference>
<sequence length="613" mass="70283">MKATIEETLKSLPDAPGVYIMRDQANKVIYVGKAKVLKNRVKSYFQNREDRDVKTATLVANVESLEYIVTRTEEEALILENTLIKKYKPKYNILLKDDKTYPHIRISVQEDYPRIEIVRKIQQDGARYFGTYVRVGAVRETVELIRRLFPIRTCKRNISPDKKQRPCLYYHIGLCSAPCSGNISKQEYGRMVQNACAFLEGRQEEVIKKLEEEMQRYADELKFEKAAVIRDRLRSVSELLKKQVVYFTRDEDRDVIGLYFDDWHCAASVLSIRSGRLVGKRSYVLEGMGASSRGAVMDSFVLQYYDANPEVPREIALQYEPESAEVLSEILSRKRGGKVSILVPKRGVKAELVEMAEQNAREELELYRRTVLIRNAQSREVLEKLRSLLNLEKVPQAIEAYDISNTGDTEIVASMVVFREGRAEHSLYRRFKMKAVTMQNDYASMQETLLRRFGRYLDGSEDEAFGTLPDLLLVDGGVGHVSAAREVLDDLGLEIPVWGMAKDDRHRSHRLVNGEASIDLNRDQEILRFIASIQNEAHRYALQYNRHLRKKRHQQSELDLVPGIGEAKKRALLRAFGSVKRIREASLEEISAVKGIGPKLALIIKERLKGNGH</sequence>
<dbReference type="GO" id="GO:0005737">
    <property type="term" value="C:cytoplasm"/>
    <property type="evidence" value="ECO:0007669"/>
    <property type="project" value="UniProtKB-SubCell"/>
</dbReference>
<keyword evidence="13" id="KW-1185">Reference proteome</keyword>
<dbReference type="NCBIfam" id="TIGR00194">
    <property type="entry name" value="uvrC"/>
    <property type="match status" value="1"/>
</dbReference>
<dbReference type="Pfam" id="PF02151">
    <property type="entry name" value="UVR"/>
    <property type="match status" value="1"/>
</dbReference>